<evidence type="ECO:0000256" key="6">
    <source>
        <dbReference type="ARBA" id="ARBA00022737"/>
    </source>
</evidence>
<reference evidence="15" key="2">
    <citation type="submission" date="2025-09" db="UniProtKB">
        <authorList>
            <consortium name="Ensembl"/>
        </authorList>
    </citation>
    <scope>IDENTIFICATION</scope>
</reference>
<dbReference type="InterPro" id="IPR035892">
    <property type="entry name" value="C2_domain_sf"/>
</dbReference>
<dbReference type="GO" id="GO:0005886">
    <property type="term" value="C:plasma membrane"/>
    <property type="evidence" value="ECO:0007669"/>
    <property type="project" value="TreeGrafter"/>
</dbReference>
<dbReference type="GO" id="GO:0005544">
    <property type="term" value="F:calcium-dependent phospholipid binding"/>
    <property type="evidence" value="ECO:0007669"/>
    <property type="project" value="TreeGrafter"/>
</dbReference>
<dbReference type="Proteomes" id="UP000694388">
    <property type="component" value="Unplaced"/>
</dbReference>
<sequence>MPEVTFSKSGFEASPIVLGMVGAALLAITGAVSTALWFCCQRRAAKVAGQPPYRFIHMLKGISIYPEALQEKRTFRGRRVSVPNKKPLHLSPPDPSDGGSIRTPAAIENTLLAEAPLEPGRGTSRGSPDGGGMSRGGGGKTLLVKPVSPSELVPGVGSTSSSSSELEELQLGKLLFSVEYNFSKKALVVNIEEARGLPIVDERTASADPYIKMTILPEKKHKVKTRVLRRTLDPTFDETFTFYGIPLGQLQGLVLHFLVLSFDRFSRDDVIGEVMVSLVGLDLSNGERVSLSRDIIKRNIQKVVGRGELLLSLSYQPAANRLSAVILKARHLPKADIVALSDPYVKLKLYIGRRRVAKKKTHVKRGTLSPVYNESFAFDLTPDTLPDASLELHIINFDRTTKSEGIGRLLLGPAAPGSGGEHWREVIEHPRRQVAKWHSLSDY</sequence>
<evidence type="ECO:0000256" key="13">
    <source>
        <dbReference type="SAM" id="Phobius"/>
    </source>
</evidence>
<dbReference type="AlphaFoldDB" id="A0A8C4N535"/>
<dbReference type="OMA" id="SIEYNFE"/>
<dbReference type="SUPFAM" id="SSF49562">
    <property type="entry name" value="C2 domain (Calcium/lipid-binding domain, CaLB)"/>
    <property type="match status" value="2"/>
</dbReference>
<organism evidence="15 16">
    <name type="scientific">Eptatretus burgeri</name>
    <name type="common">Inshore hagfish</name>
    <dbReference type="NCBI Taxonomy" id="7764"/>
    <lineage>
        <taxon>Eukaryota</taxon>
        <taxon>Metazoa</taxon>
        <taxon>Chordata</taxon>
        <taxon>Craniata</taxon>
        <taxon>Vertebrata</taxon>
        <taxon>Cyclostomata</taxon>
        <taxon>Myxini</taxon>
        <taxon>Myxiniformes</taxon>
        <taxon>Myxinidae</taxon>
        <taxon>Eptatretinae</taxon>
        <taxon>Eptatretus</taxon>
    </lineage>
</organism>
<reference evidence="15" key="1">
    <citation type="submission" date="2025-08" db="UniProtKB">
        <authorList>
            <consortium name="Ensembl"/>
        </authorList>
    </citation>
    <scope>IDENTIFICATION</scope>
</reference>
<dbReference type="GO" id="GO:0098793">
    <property type="term" value="C:presynapse"/>
    <property type="evidence" value="ECO:0007669"/>
    <property type="project" value="GOC"/>
</dbReference>
<comment type="similarity">
    <text evidence="2">Belongs to the synaptotagmin family.</text>
</comment>
<dbReference type="Pfam" id="PF00168">
    <property type="entry name" value="C2"/>
    <property type="match status" value="2"/>
</dbReference>
<dbReference type="GO" id="GO:0005509">
    <property type="term" value="F:calcium ion binding"/>
    <property type="evidence" value="ECO:0007669"/>
    <property type="project" value="TreeGrafter"/>
</dbReference>
<dbReference type="GO" id="GO:0048791">
    <property type="term" value="P:calcium ion-regulated exocytosis of neurotransmitter"/>
    <property type="evidence" value="ECO:0007669"/>
    <property type="project" value="TreeGrafter"/>
</dbReference>
<dbReference type="PANTHER" id="PTHR10024:SF115">
    <property type="entry name" value="SYNAPTOTAGMIN-11"/>
    <property type="match status" value="1"/>
</dbReference>
<protein>
    <submittedName>
        <fullName evidence="15">Synaptotagmin XIb</fullName>
    </submittedName>
</protein>
<evidence type="ECO:0000256" key="1">
    <source>
        <dbReference type="ARBA" id="ARBA00004156"/>
    </source>
</evidence>
<name>A0A8C4N535_EPTBU</name>
<keyword evidence="16" id="KW-1185">Reference proteome</keyword>
<evidence type="ECO:0000256" key="2">
    <source>
        <dbReference type="ARBA" id="ARBA00006996"/>
    </source>
</evidence>
<evidence type="ECO:0000256" key="4">
    <source>
        <dbReference type="ARBA" id="ARBA00022692"/>
    </source>
</evidence>
<dbReference type="Gene3D" id="2.60.40.150">
    <property type="entry name" value="C2 domain"/>
    <property type="match status" value="2"/>
</dbReference>
<dbReference type="GO" id="GO:0030276">
    <property type="term" value="F:clathrin binding"/>
    <property type="evidence" value="ECO:0007669"/>
    <property type="project" value="TreeGrafter"/>
</dbReference>
<dbReference type="GeneTree" id="ENSGT00940000159088"/>
<dbReference type="GO" id="GO:0030659">
    <property type="term" value="C:cytoplasmic vesicle membrane"/>
    <property type="evidence" value="ECO:0007669"/>
    <property type="project" value="UniProtKB-SubCell"/>
</dbReference>
<keyword evidence="10" id="KW-0968">Cytoplasmic vesicle</keyword>
<evidence type="ECO:0000256" key="11">
    <source>
        <dbReference type="ARBA" id="ARBA00037847"/>
    </source>
</evidence>
<dbReference type="FunFam" id="2.60.40.150:FF:000039">
    <property type="entry name" value="Synaptotagmin 11"/>
    <property type="match status" value="1"/>
</dbReference>
<keyword evidence="8 13" id="KW-1133">Transmembrane helix</keyword>
<dbReference type="InterPro" id="IPR000008">
    <property type="entry name" value="C2_dom"/>
</dbReference>
<dbReference type="PRINTS" id="PR00399">
    <property type="entry name" value="SYNAPTOTAGMN"/>
</dbReference>
<evidence type="ECO:0000259" key="14">
    <source>
        <dbReference type="PROSITE" id="PS50004"/>
    </source>
</evidence>
<dbReference type="Ensembl" id="ENSEBUT00000001320.1">
    <property type="protein sequence ID" value="ENSEBUP00000001006.1"/>
    <property type="gene ID" value="ENSEBUG00000000978.1"/>
</dbReference>
<proteinExistence type="inferred from homology"/>
<dbReference type="PROSITE" id="PS50004">
    <property type="entry name" value="C2"/>
    <property type="match status" value="2"/>
</dbReference>
<dbReference type="CDD" id="cd08388">
    <property type="entry name" value="C2A_Synaptotagmin-4-11"/>
    <property type="match status" value="1"/>
</dbReference>
<accession>A0A8C4N535</accession>
<keyword evidence="9 13" id="KW-0472">Membrane</keyword>
<dbReference type="SMART" id="SM00239">
    <property type="entry name" value="C2"/>
    <property type="match status" value="2"/>
</dbReference>
<keyword evidence="7" id="KW-0106">Calcium</keyword>
<evidence type="ECO:0000313" key="16">
    <source>
        <dbReference type="Proteomes" id="UP000694388"/>
    </source>
</evidence>
<dbReference type="InterPro" id="IPR001565">
    <property type="entry name" value="Synaptotagmin"/>
</dbReference>
<dbReference type="GO" id="GO:0001786">
    <property type="term" value="F:phosphatidylserine binding"/>
    <property type="evidence" value="ECO:0007669"/>
    <property type="project" value="TreeGrafter"/>
</dbReference>
<feature type="compositionally biased region" description="Gly residues" evidence="12">
    <location>
        <begin position="128"/>
        <end position="140"/>
    </location>
</feature>
<evidence type="ECO:0000256" key="9">
    <source>
        <dbReference type="ARBA" id="ARBA00023136"/>
    </source>
</evidence>
<evidence type="ECO:0000256" key="10">
    <source>
        <dbReference type="ARBA" id="ARBA00023329"/>
    </source>
</evidence>
<evidence type="ECO:0000256" key="7">
    <source>
        <dbReference type="ARBA" id="ARBA00022837"/>
    </source>
</evidence>
<dbReference type="GO" id="GO:0030424">
    <property type="term" value="C:axon"/>
    <property type="evidence" value="ECO:0007669"/>
    <property type="project" value="TreeGrafter"/>
</dbReference>
<feature type="domain" description="C2" evidence="14">
    <location>
        <begin position="170"/>
        <end position="293"/>
    </location>
</feature>
<keyword evidence="3" id="KW-0597">Phosphoprotein</keyword>
<keyword evidence="4 13" id="KW-0812">Transmembrane</keyword>
<keyword evidence="5" id="KW-0479">Metal-binding</keyword>
<feature type="transmembrane region" description="Helical" evidence="13">
    <location>
        <begin position="16"/>
        <end position="40"/>
    </location>
</feature>
<dbReference type="GO" id="GO:0000149">
    <property type="term" value="F:SNARE binding"/>
    <property type="evidence" value="ECO:0007669"/>
    <property type="project" value="TreeGrafter"/>
</dbReference>
<evidence type="ECO:0000256" key="3">
    <source>
        <dbReference type="ARBA" id="ARBA00022553"/>
    </source>
</evidence>
<dbReference type="GO" id="GO:1903531">
    <property type="term" value="P:negative regulation of secretion by cell"/>
    <property type="evidence" value="ECO:0007669"/>
    <property type="project" value="UniProtKB-ARBA"/>
</dbReference>
<dbReference type="GO" id="GO:0070382">
    <property type="term" value="C:exocytic vesicle"/>
    <property type="evidence" value="ECO:0007669"/>
    <property type="project" value="TreeGrafter"/>
</dbReference>
<feature type="domain" description="C2" evidence="14">
    <location>
        <begin position="305"/>
        <end position="438"/>
    </location>
</feature>
<dbReference type="GO" id="GO:0006906">
    <property type="term" value="P:vesicle fusion"/>
    <property type="evidence" value="ECO:0007669"/>
    <property type="project" value="TreeGrafter"/>
</dbReference>
<dbReference type="PANTHER" id="PTHR10024">
    <property type="entry name" value="SYNAPTOTAGMIN"/>
    <property type="match status" value="1"/>
</dbReference>
<dbReference type="CDD" id="cd08404">
    <property type="entry name" value="C2B_Synaptotagmin-4"/>
    <property type="match status" value="1"/>
</dbReference>
<dbReference type="FunFam" id="2.60.40.150:FF:000051">
    <property type="entry name" value="Synaptotagmin 11"/>
    <property type="match status" value="1"/>
</dbReference>
<evidence type="ECO:0000256" key="12">
    <source>
        <dbReference type="SAM" id="MobiDB-lite"/>
    </source>
</evidence>
<evidence type="ECO:0000256" key="8">
    <source>
        <dbReference type="ARBA" id="ARBA00022989"/>
    </source>
</evidence>
<keyword evidence="6" id="KW-0677">Repeat</keyword>
<evidence type="ECO:0000313" key="15">
    <source>
        <dbReference type="Ensembl" id="ENSEBUP00000001006.1"/>
    </source>
</evidence>
<evidence type="ECO:0000256" key="5">
    <source>
        <dbReference type="ARBA" id="ARBA00022723"/>
    </source>
</evidence>
<comment type="subcellular location">
    <subcellularLocation>
        <location evidence="1">Cytoplasmic vesicle membrane</location>
    </subcellularLocation>
    <subcellularLocation>
        <location evidence="11">Endomembrane system</location>
        <topology evidence="11">Single-pass membrane protein</topology>
    </subcellularLocation>
</comment>
<feature type="region of interest" description="Disordered" evidence="12">
    <location>
        <begin position="76"/>
        <end position="162"/>
    </location>
</feature>